<dbReference type="Gene3D" id="3.30.40.10">
    <property type="entry name" value="Zinc/RING finger domain, C3HC4 (zinc finger)"/>
    <property type="match status" value="1"/>
</dbReference>
<keyword evidence="12" id="KW-0968">Cytoplasmic vesicle</keyword>
<feature type="compositionally biased region" description="Polar residues" evidence="17">
    <location>
        <begin position="1239"/>
        <end position="1249"/>
    </location>
</feature>
<evidence type="ECO:0000256" key="17">
    <source>
        <dbReference type="SAM" id="MobiDB-lite"/>
    </source>
</evidence>
<comment type="function">
    <text evidence="13">May mediate microtubule plus end-directed vesicle transport.</text>
</comment>
<evidence type="ECO:0000256" key="8">
    <source>
        <dbReference type="ARBA" id="ARBA00022833"/>
    </source>
</evidence>
<dbReference type="PROSITE" id="PS50866">
    <property type="entry name" value="GOLD"/>
    <property type="match status" value="1"/>
</dbReference>
<feature type="domain" description="GOLD" evidence="19">
    <location>
        <begin position="1352"/>
        <end position="1481"/>
    </location>
</feature>
<evidence type="ECO:0000313" key="20">
    <source>
        <dbReference type="EMBL" id="KGL87925.1"/>
    </source>
</evidence>
<evidence type="ECO:0000259" key="18">
    <source>
        <dbReference type="PROSITE" id="PS50178"/>
    </source>
</evidence>
<keyword evidence="21" id="KW-1185">Reference proteome</keyword>
<evidence type="ECO:0000313" key="21">
    <source>
        <dbReference type="Proteomes" id="UP000053858"/>
    </source>
</evidence>
<accession>A0A0A0A4I8</accession>
<evidence type="ECO:0000256" key="9">
    <source>
        <dbReference type="ARBA" id="ARBA00022990"/>
    </source>
</evidence>
<dbReference type="GO" id="GO:0005764">
    <property type="term" value="C:lysosome"/>
    <property type="evidence" value="ECO:0007669"/>
    <property type="project" value="UniProtKB-SubCell"/>
</dbReference>
<protein>
    <recommendedName>
        <fullName evidence="14">FYVE and coiled-coil domain-containing protein 1</fullName>
    </recommendedName>
</protein>
<dbReference type="GO" id="GO:1901098">
    <property type="term" value="P:positive regulation of autophagosome maturation"/>
    <property type="evidence" value="ECO:0007669"/>
    <property type="project" value="TreeGrafter"/>
</dbReference>
<keyword evidence="11" id="KW-0458">Lysosome</keyword>
<dbReference type="CDD" id="cd15726">
    <property type="entry name" value="FYVE_FYCO1"/>
    <property type="match status" value="1"/>
</dbReference>
<dbReference type="PANTHER" id="PTHR46753:SF4">
    <property type="entry name" value="FYVE AND COILED-COIL DOMAIN AUTOPHAGY ADAPTOR 1"/>
    <property type="match status" value="1"/>
</dbReference>
<dbReference type="FunFam" id="1.20.58.900:FF:000010">
    <property type="entry name" value="FYVE and coiled-coil domain containing 1"/>
    <property type="match status" value="1"/>
</dbReference>
<dbReference type="STRING" id="50402.A0A0A0A4I8"/>
<dbReference type="InterPro" id="IPR000306">
    <property type="entry name" value="Znf_FYVE"/>
</dbReference>
<proteinExistence type="predicted"/>
<reference evidence="21" key="1">
    <citation type="journal article" date="2014" name="Science">
        <title>Comparative genomics reveals insights into avian genome evolution and adaptation.</title>
        <authorList>
            <consortium name="Avian Genome Consortium"/>
            <person name="Zhang G."/>
            <person name="Li C."/>
            <person name="Li Q."/>
            <person name="Li B."/>
            <person name="Larkin D.M."/>
            <person name="Lee C."/>
            <person name="Storz J.F."/>
            <person name="Antunes A."/>
            <person name="Greenwold M.J."/>
            <person name="Meredith R.W."/>
            <person name="Odeen A."/>
            <person name="Cui J."/>
            <person name="Zhou Q."/>
            <person name="Xu L."/>
            <person name="Pan H."/>
            <person name="Wang Z."/>
            <person name="Jin L."/>
            <person name="Zhang P."/>
            <person name="Hu H."/>
            <person name="Yang W."/>
            <person name="Hu J."/>
            <person name="Xiao J."/>
            <person name="Yang Z."/>
            <person name="Liu Y."/>
            <person name="Xie Q."/>
            <person name="Yu H."/>
            <person name="Lian J."/>
            <person name="Wen P."/>
            <person name="Zhang F."/>
            <person name="Li H."/>
            <person name="Zeng Y."/>
            <person name="Xiong Z."/>
            <person name="Liu S."/>
            <person name="Zhou L."/>
            <person name="Huang Z."/>
            <person name="An N."/>
            <person name="Wang J."/>
            <person name="Zheng Q."/>
            <person name="Xiong Y."/>
            <person name="Wang G."/>
            <person name="Wang B."/>
            <person name="Wang J."/>
            <person name="Fan Y."/>
            <person name="da Fonseca R.R."/>
            <person name="Alfaro-Nunez A."/>
            <person name="Schubert M."/>
            <person name="Orlando L."/>
            <person name="Mourier T."/>
            <person name="Howard J.T."/>
            <person name="Ganapathy G."/>
            <person name="Pfenning A."/>
            <person name="Whitney O."/>
            <person name="Rivas M.V."/>
            <person name="Hara E."/>
            <person name="Smith J."/>
            <person name="Farre M."/>
            <person name="Narayan J."/>
            <person name="Slavov G."/>
            <person name="Romanov M.N."/>
            <person name="Borges R."/>
            <person name="Machado J.P."/>
            <person name="Khan I."/>
            <person name="Springer M.S."/>
            <person name="Gatesy J."/>
            <person name="Hoffmann F.G."/>
            <person name="Opazo J.C."/>
            <person name="Hastad O."/>
            <person name="Sawyer R.H."/>
            <person name="Kim H."/>
            <person name="Kim K.W."/>
            <person name="Kim H.J."/>
            <person name="Cho S."/>
            <person name="Li N."/>
            <person name="Huang Y."/>
            <person name="Bruford M.W."/>
            <person name="Zhan X."/>
            <person name="Dixon A."/>
            <person name="Bertelsen M.F."/>
            <person name="Derryberry E."/>
            <person name="Warren W."/>
            <person name="Wilson R.K."/>
            <person name="Li S."/>
            <person name="Ray D.A."/>
            <person name="Green R.E."/>
            <person name="O'Brien S.J."/>
            <person name="Griffin D."/>
            <person name="Johnson W.E."/>
            <person name="Haussler D."/>
            <person name="Ryder O.A."/>
            <person name="Willerslev E."/>
            <person name="Graves G.R."/>
            <person name="Alstrom P."/>
            <person name="Fjeldsa J."/>
            <person name="Mindell D.P."/>
            <person name="Edwards S.V."/>
            <person name="Braun E.L."/>
            <person name="Rahbek C."/>
            <person name="Burt D.W."/>
            <person name="Houde P."/>
            <person name="Zhang Y."/>
            <person name="Yang H."/>
            <person name="Wang J."/>
            <person name="Jarvis E.D."/>
            <person name="Gilbert M.T."/>
            <person name="Wang J."/>
        </authorList>
    </citation>
    <scope>NUCLEOTIDE SEQUENCE [LARGE SCALE GENOMIC DNA]</scope>
</reference>
<dbReference type="GO" id="GO:0005776">
    <property type="term" value="C:autophagosome"/>
    <property type="evidence" value="ECO:0007669"/>
    <property type="project" value="UniProtKB-SubCell"/>
</dbReference>
<keyword evidence="6" id="KW-0967">Endosome</keyword>
<dbReference type="Proteomes" id="UP000053858">
    <property type="component" value="Unassembled WGS sequence"/>
</dbReference>
<evidence type="ECO:0000256" key="4">
    <source>
        <dbReference type="ARBA" id="ARBA00022553"/>
    </source>
</evidence>
<evidence type="ECO:0000256" key="6">
    <source>
        <dbReference type="ARBA" id="ARBA00022753"/>
    </source>
</evidence>
<dbReference type="SUPFAM" id="SSF140741">
    <property type="entry name" value="RUN domain-like"/>
    <property type="match status" value="1"/>
</dbReference>
<evidence type="ECO:0000256" key="14">
    <source>
        <dbReference type="ARBA" id="ARBA00073225"/>
    </source>
</evidence>
<evidence type="ECO:0000256" key="3">
    <source>
        <dbReference type="ARBA" id="ARBA00004419"/>
    </source>
</evidence>
<evidence type="ECO:0000256" key="16">
    <source>
        <dbReference type="SAM" id="Coils"/>
    </source>
</evidence>
<dbReference type="EMBL" id="KL870344">
    <property type="protein sequence ID" value="KGL87925.1"/>
    <property type="molecule type" value="Genomic_DNA"/>
</dbReference>
<keyword evidence="5" id="KW-0479">Metal-binding</keyword>
<dbReference type="InterPro" id="IPR011011">
    <property type="entry name" value="Znf_FYVE_PHD"/>
</dbReference>
<dbReference type="Pfam" id="PF01363">
    <property type="entry name" value="FYVE"/>
    <property type="match status" value="1"/>
</dbReference>
<dbReference type="GO" id="GO:0005770">
    <property type="term" value="C:late endosome"/>
    <property type="evidence" value="ECO:0007669"/>
    <property type="project" value="TreeGrafter"/>
</dbReference>
<comment type="subcellular location">
    <subcellularLocation>
        <location evidence="3">Cytoplasmic vesicle</location>
        <location evidence="3">Autophagosome</location>
    </subcellularLocation>
    <subcellularLocation>
        <location evidence="1">Endosome</location>
    </subcellularLocation>
    <subcellularLocation>
        <location evidence="2">Lysosome</location>
    </subcellularLocation>
</comment>
<feature type="coiled-coil region" evidence="16">
    <location>
        <begin position="687"/>
        <end position="890"/>
    </location>
</feature>
<keyword evidence="4" id="KW-0597">Phosphoprotein</keyword>
<dbReference type="InterPro" id="IPR036598">
    <property type="entry name" value="GOLD_dom_sf"/>
</dbReference>
<keyword evidence="10 16" id="KW-0175">Coiled coil</keyword>
<evidence type="ECO:0000256" key="7">
    <source>
        <dbReference type="ARBA" id="ARBA00022771"/>
    </source>
</evidence>
<evidence type="ECO:0000256" key="15">
    <source>
        <dbReference type="PROSITE-ProRule" id="PRU00091"/>
    </source>
</evidence>
<dbReference type="InterPro" id="IPR013083">
    <property type="entry name" value="Znf_RING/FYVE/PHD"/>
</dbReference>
<dbReference type="GO" id="GO:0008270">
    <property type="term" value="F:zinc ion binding"/>
    <property type="evidence" value="ECO:0007669"/>
    <property type="project" value="UniProtKB-KW"/>
</dbReference>
<dbReference type="InterPro" id="IPR047337">
    <property type="entry name" value="FYVE_FYCO1"/>
</dbReference>
<keyword evidence="7 15" id="KW-0863">Zinc-finger</keyword>
<dbReference type="Gene3D" id="2.60.120.680">
    <property type="entry name" value="GOLD domain"/>
    <property type="match status" value="1"/>
</dbReference>
<dbReference type="InterPro" id="IPR017455">
    <property type="entry name" value="Znf_FYVE-rel"/>
</dbReference>
<evidence type="ECO:0000256" key="12">
    <source>
        <dbReference type="ARBA" id="ARBA00023329"/>
    </source>
</evidence>
<name>A0A0A0A4I8_CHAVO</name>
<dbReference type="SUPFAM" id="SSF57903">
    <property type="entry name" value="FYVE/PHD zinc finger"/>
    <property type="match status" value="1"/>
</dbReference>
<keyword evidence="9" id="KW-0007">Acetylation</keyword>
<evidence type="ECO:0000256" key="1">
    <source>
        <dbReference type="ARBA" id="ARBA00004177"/>
    </source>
</evidence>
<dbReference type="SUPFAM" id="SSF101576">
    <property type="entry name" value="Supernatant protein factor (SPF), C-terminal domain"/>
    <property type="match status" value="1"/>
</dbReference>
<feature type="coiled-coil region" evidence="16">
    <location>
        <begin position="919"/>
        <end position="971"/>
    </location>
</feature>
<sequence>MAASSGESQLQRIIRDLQDAVTELSKEFKEGGEPITDDSVNLQKFSYKLEYLLQFDQKEKNTLLGNRKDYWDYFCDCLAKVKGANDGIRFVKSITEVSISVSIIVHGLCFALQQCFMNTKVTSDWYYARSPFLNSKMSSDIVGQLYELTDVQFDLASRGYDLDAAWPAFARRTLSSLGSSAYLWKPPSRSSSMSSLVSNYLQAQEFPSSPDANSSLNVEHLEGFEEMRVELDQAELRQRELQDRIHQLEMENQELQAAVSLQKEQVQVEKEKSNNYSEENSRLTKMITELQKQCEVSHSTQSTVHDLQKCLQSLDLNAVEQQKEYSTKLEQLVTSKEDCALKLQVLNQELEASRALVAMKDLCIDDLKAKLSSTEQKNLQLLAKVDAAMEEKGQQATAHCDSALQIQALLEKLQETEKEKADMQKLNDEHVSQLKAAREELQLKEEAHKELESRYNRLTADSKEERKEMAELQTQVMGSLAQVGSLEKKLEEARKAKEKLEEEYGRREGALKQETQWQAEQLELQEGRLTKVSQTVRSLEEQNRKLLSEKEHLSQKVKELEEQMEQQNSGVSEMGEENRKLKEENANLQHEIDDALVSVDEKEKKLRGENRQLDEDLQNARRQSQILEERLEALYSDYEELKQREETTKESYASLEAQLRSAKQHGLQTEKSLGTLKESEEYLQSQLTEKDAELQGMESQCEQLRAEAERHRKKAETLEAEKLSIERTCLHQTKLIESLTSEKESVEKHQLQQAASLEKEAKELASRLTMSEEQLEVNRGEVSRLQAEVLDLRVKLQQTTDEREQMRGELAITETVLGEQKALVQQLKEQSESLNRNHVQELVQCKEREEVLKKEQQTAAHQKAELENDLLNLKEELSKVKQYLEVARMENEENKDLLHRTNTDMAELGIQICALTSEKVDAEEQLAQATERLKELEEQAAEQQEKLKLDISNLRQENKSLQEKLEEAQICAAAVPSLQSQLETVKKQAQSFQETSQEELSAIKFQMSTEILNYQTKFKAVSEECGKVRDQIEEQRRQQHAAEEEIAELQAANTSLVRKLDEAREQLSESESARLQKEEEVTSLRQLLERIQKEADEAKEKVLDYSEKLSKVAADKDSSDQKLFAELDDLTRTKQFLEERLIELIRDKDALWQKSDALEFQQKLSAEQRWQGDTEVNHCLDCQREFSWMVRRHHCRMCGRIFCYYCCNNYMVTKPGGKKERCCRACFNKPRVIVDSTDDSGSSANQEGSPASLESPVSPSERAFDNQLILFTFLFMSFYGTVASEACKPPDDAAFDIITDEELCQVQESDSLHSESQMEGDSLDQSVTDLNSTCNSSTYDESEEWQVAQDAEICLLKSGEIMIKLPLTVEEILNFGESNRELFIKSSTYSIIPITVTEMGLTISWIFSSDPKSISFSVVYQESEDTPLDQCKVLIPMTRCNSHKETIRGQVKVRNSGIYTLIFDNTFSRFISKRVFYHLAVERPVIYDGSDFP</sequence>
<feature type="coiled-coil region" evidence="16">
    <location>
        <begin position="224"/>
        <end position="293"/>
    </location>
</feature>
<dbReference type="FunFam" id="2.60.120.680:FF:000004">
    <property type="entry name" value="FYVE and coiled-coil domain containing 1"/>
    <property type="match status" value="1"/>
</dbReference>
<gene>
    <name evidence="20" type="ORF">N301_11944</name>
</gene>
<evidence type="ECO:0000256" key="11">
    <source>
        <dbReference type="ARBA" id="ARBA00023228"/>
    </source>
</evidence>
<dbReference type="PANTHER" id="PTHR46753">
    <property type="entry name" value="FYVE AND COILED-COIL DOMAIN-CONTAINING PROTEIN 1"/>
    <property type="match status" value="1"/>
</dbReference>
<evidence type="ECO:0000259" key="19">
    <source>
        <dbReference type="PROSITE" id="PS50866"/>
    </source>
</evidence>
<feature type="coiled-coil region" evidence="16">
    <location>
        <begin position="364"/>
        <end position="658"/>
    </location>
</feature>
<evidence type="ECO:0000256" key="13">
    <source>
        <dbReference type="ARBA" id="ARBA00055152"/>
    </source>
</evidence>
<keyword evidence="8" id="KW-0862">Zinc</keyword>
<dbReference type="SMART" id="SM00064">
    <property type="entry name" value="FYVE"/>
    <property type="match status" value="1"/>
</dbReference>
<organism evidence="20 21">
    <name type="scientific">Charadrius vociferus</name>
    <name type="common">Killdeer</name>
    <name type="synonym">Aegialitis vocifera</name>
    <dbReference type="NCBI Taxonomy" id="50402"/>
    <lineage>
        <taxon>Eukaryota</taxon>
        <taxon>Metazoa</taxon>
        <taxon>Chordata</taxon>
        <taxon>Craniata</taxon>
        <taxon>Vertebrata</taxon>
        <taxon>Euteleostomi</taxon>
        <taxon>Archelosauria</taxon>
        <taxon>Archosauria</taxon>
        <taxon>Dinosauria</taxon>
        <taxon>Saurischia</taxon>
        <taxon>Theropoda</taxon>
        <taxon>Coelurosauria</taxon>
        <taxon>Aves</taxon>
        <taxon>Neognathae</taxon>
        <taxon>Neoaves</taxon>
        <taxon>Charadriiformes</taxon>
        <taxon>Charadriidae</taxon>
        <taxon>Charadrius</taxon>
    </lineage>
</organism>
<dbReference type="FunFam" id="3.30.40.10:FF:000341">
    <property type="entry name" value="FYVE and coiled-coil domain containing 1"/>
    <property type="match status" value="1"/>
</dbReference>
<dbReference type="InterPro" id="IPR009038">
    <property type="entry name" value="GOLD_dom"/>
</dbReference>
<dbReference type="InterPro" id="IPR037213">
    <property type="entry name" value="Run_dom_sf"/>
</dbReference>
<dbReference type="GO" id="GO:0072383">
    <property type="term" value="P:plus-end-directed vesicle transport along microtubule"/>
    <property type="evidence" value="ECO:0007669"/>
    <property type="project" value="TreeGrafter"/>
</dbReference>
<feature type="region of interest" description="Disordered" evidence="17">
    <location>
        <begin position="1237"/>
        <end position="1259"/>
    </location>
</feature>
<dbReference type="PROSITE" id="PS50178">
    <property type="entry name" value="ZF_FYVE"/>
    <property type="match status" value="1"/>
</dbReference>
<feature type="coiled-coil region" evidence="16">
    <location>
        <begin position="1018"/>
        <end position="1147"/>
    </location>
</feature>
<evidence type="ECO:0000256" key="10">
    <source>
        <dbReference type="ARBA" id="ARBA00023054"/>
    </source>
</evidence>
<evidence type="ECO:0000256" key="5">
    <source>
        <dbReference type="ARBA" id="ARBA00022723"/>
    </source>
</evidence>
<dbReference type="Gene3D" id="1.20.5.340">
    <property type="match status" value="1"/>
</dbReference>
<feature type="domain" description="FYVE-type" evidence="18">
    <location>
        <begin position="1173"/>
        <end position="1231"/>
    </location>
</feature>
<evidence type="ECO:0000256" key="2">
    <source>
        <dbReference type="ARBA" id="ARBA00004371"/>
    </source>
</evidence>
<dbReference type="Gene3D" id="1.20.58.900">
    <property type="match status" value="1"/>
</dbReference>